<organism evidence="1 2">
    <name type="scientific">Pseudomonas mohnii</name>
    <dbReference type="NCBI Taxonomy" id="395600"/>
    <lineage>
        <taxon>Bacteria</taxon>
        <taxon>Pseudomonadati</taxon>
        <taxon>Pseudomonadota</taxon>
        <taxon>Gammaproteobacteria</taxon>
        <taxon>Pseudomonadales</taxon>
        <taxon>Pseudomonadaceae</taxon>
        <taxon>Pseudomonas</taxon>
    </lineage>
</organism>
<gene>
    <name evidence="1" type="ORF">SAMN05216205_4909</name>
</gene>
<dbReference type="Proteomes" id="UP000199665">
    <property type="component" value="Unassembled WGS sequence"/>
</dbReference>
<protein>
    <submittedName>
        <fullName evidence="1">Uncharacterized protein</fullName>
    </submittedName>
</protein>
<proteinExistence type="predicted"/>
<name>A0ABY0YC99_9PSED</name>
<dbReference type="RefSeq" id="WP_090467894.1">
    <property type="nucleotide sequence ID" value="NZ_FNRV01000001.1"/>
</dbReference>
<accession>A0ABY0YC99</accession>
<comment type="caution">
    <text evidence="1">The sequence shown here is derived from an EMBL/GenBank/DDBJ whole genome shotgun (WGS) entry which is preliminary data.</text>
</comment>
<dbReference type="EMBL" id="FNRV01000001">
    <property type="protein sequence ID" value="SED32328.1"/>
    <property type="molecule type" value="Genomic_DNA"/>
</dbReference>
<keyword evidence="2" id="KW-1185">Reference proteome</keyword>
<evidence type="ECO:0000313" key="2">
    <source>
        <dbReference type="Proteomes" id="UP000199665"/>
    </source>
</evidence>
<reference evidence="1 2" key="1">
    <citation type="submission" date="2016-10" db="EMBL/GenBank/DDBJ databases">
        <authorList>
            <person name="Varghese N."/>
            <person name="Submissions S."/>
        </authorList>
    </citation>
    <scope>NUCLEOTIDE SEQUENCE [LARGE SCALE GENOMIC DNA]</scope>
    <source>
        <strain evidence="1 2">DSM 18327</strain>
    </source>
</reference>
<evidence type="ECO:0000313" key="1">
    <source>
        <dbReference type="EMBL" id="SED32328.1"/>
    </source>
</evidence>
<sequence>MKDNLTLLTGPVDKQRAALEELKRNLDVHIEFLGIQARCTRIKYQALVAQGFTEAQALELCK</sequence>